<feature type="domain" description="J" evidence="5">
    <location>
        <begin position="406"/>
        <end position="476"/>
    </location>
</feature>
<evidence type="ECO:0000256" key="3">
    <source>
        <dbReference type="ARBA" id="ARBA00023186"/>
    </source>
</evidence>
<evidence type="ECO:0000313" key="7">
    <source>
        <dbReference type="Proteomes" id="UP000410492"/>
    </source>
</evidence>
<protein>
    <recommendedName>
        <fullName evidence="5">J domain-containing protein</fullName>
    </recommendedName>
</protein>
<keyword evidence="1" id="KW-0677">Repeat</keyword>
<dbReference type="Pfam" id="PF13181">
    <property type="entry name" value="TPR_8"/>
    <property type="match status" value="1"/>
</dbReference>
<keyword evidence="2 4" id="KW-0802">TPR repeat</keyword>
<dbReference type="Gene3D" id="1.25.40.10">
    <property type="entry name" value="Tetratricopeptide repeat domain"/>
    <property type="match status" value="1"/>
</dbReference>
<dbReference type="InterPro" id="IPR011990">
    <property type="entry name" value="TPR-like_helical_dom_sf"/>
</dbReference>
<dbReference type="Gene3D" id="1.10.287.110">
    <property type="entry name" value="DnaJ domain"/>
    <property type="match status" value="1"/>
</dbReference>
<evidence type="ECO:0000256" key="1">
    <source>
        <dbReference type="ARBA" id="ARBA00022737"/>
    </source>
</evidence>
<dbReference type="EMBL" id="CAACVG010007507">
    <property type="protein sequence ID" value="VEN45819.1"/>
    <property type="molecule type" value="Genomic_DNA"/>
</dbReference>
<evidence type="ECO:0000256" key="4">
    <source>
        <dbReference type="PROSITE-ProRule" id="PRU00339"/>
    </source>
</evidence>
<dbReference type="FunFam" id="1.25.40.10:FF:000097">
    <property type="entry name" value="DnaJ homolog subfamily C member 7 homolog"/>
    <property type="match status" value="1"/>
</dbReference>
<evidence type="ECO:0000313" key="6">
    <source>
        <dbReference type="EMBL" id="VEN45819.1"/>
    </source>
</evidence>
<dbReference type="PANTHER" id="PTHR45188">
    <property type="entry name" value="DNAJ PROTEIN P58IPK HOMOLOG"/>
    <property type="match status" value="1"/>
</dbReference>
<feature type="repeat" description="TPR" evidence="4">
    <location>
        <begin position="52"/>
        <end position="85"/>
    </location>
</feature>
<organism evidence="6 7">
    <name type="scientific">Callosobruchus maculatus</name>
    <name type="common">Southern cowpea weevil</name>
    <name type="synonym">Pulse bruchid</name>
    <dbReference type="NCBI Taxonomy" id="64391"/>
    <lineage>
        <taxon>Eukaryota</taxon>
        <taxon>Metazoa</taxon>
        <taxon>Ecdysozoa</taxon>
        <taxon>Arthropoda</taxon>
        <taxon>Hexapoda</taxon>
        <taxon>Insecta</taxon>
        <taxon>Pterygota</taxon>
        <taxon>Neoptera</taxon>
        <taxon>Endopterygota</taxon>
        <taxon>Coleoptera</taxon>
        <taxon>Polyphaga</taxon>
        <taxon>Cucujiformia</taxon>
        <taxon>Chrysomeloidea</taxon>
        <taxon>Chrysomelidae</taxon>
        <taxon>Bruchinae</taxon>
        <taxon>Bruchini</taxon>
        <taxon>Callosobruchus</taxon>
    </lineage>
</organism>
<dbReference type="PROSITE" id="PS50005">
    <property type="entry name" value="TPR"/>
    <property type="match status" value="5"/>
</dbReference>
<evidence type="ECO:0000256" key="2">
    <source>
        <dbReference type="ARBA" id="ARBA00022803"/>
    </source>
</evidence>
<feature type="repeat" description="TPR" evidence="4">
    <location>
        <begin position="235"/>
        <end position="268"/>
    </location>
</feature>
<keyword evidence="7" id="KW-1185">Reference proteome</keyword>
<dbReference type="SUPFAM" id="SSF46565">
    <property type="entry name" value="Chaperone J-domain"/>
    <property type="match status" value="1"/>
</dbReference>
<evidence type="ECO:0000259" key="5">
    <source>
        <dbReference type="PROSITE" id="PS50076"/>
    </source>
</evidence>
<feature type="repeat" description="TPR" evidence="4">
    <location>
        <begin position="353"/>
        <end position="386"/>
    </location>
</feature>
<feature type="repeat" description="TPR" evidence="4">
    <location>
        <begin position="86"/>
        <end position="119"/>
    </location>
</feature>
<gene>
    <name evidence="6" type="ORF">CALMAC_LOCUS8140</name>
</gene>
<reference evidence="6 7" key="1">
    <citation type="submission" date="2019-01" db="EMBL/GenBank/DDBJ databases">
        <authorList>
            <person name="Sayadi A."/>
        </authorList>
    </citation>
    <scope>NUCLEOTIDE SEQUENCE [LARGE SCALE GENOMIC DNA]</scope>
</reference>
<dbReference type="OrthoDB" id="765884at2759"/>
<dbReference type="SMART" id="SM00271">
    <property type="entry name" value="DnaJ"/>
    <property type="match status" value="1"/>
</dbReference>
<name>A0A653CDN3_CALMS</name>
<dbReference type="PROSITE" id="PS50076">
    <property type="entry name" value="DNAJ_2"/>
    <property type="match status" value="1"/>
</dbReference>
<dbReference type="Pfam" id="PF00226">
    <property type="entry name" value="DnaJ"/>
    <property type="match status" value="1"/>
</dbReference>
<dbReference type="Proteomes" id="UP000410492">
    <property type="component" value="Unassembled WGS sequence"/>
</dbReference>
<dbReference type="Pfam" id="PF13432">
    <property type="entry name" value="TPR_16"/>
    <property type="match status" value="2"/>
</dbReference>
<feature type="repeat" description="TPR" evidence="4">
    <location>
        <begin position="281"/>
        <end position="314"/>
    </location>
</feature>
<dbReference type="CDD" id="cd06257">
    <property type="entry name" value="DnaJ"/>
    <property type="match status" value="1"/>
</dbReference>
<dbReference type="AlphaFoldDB" id="A0A653CDN3"/>
<dbReference type="PRINTS" id="PR00625">
    <property type="entry name" value="JDOMAIN"/>
</dbReference>
<accession>A0A653CDN3</accession>
<sequence>MDDGEACARKLKSKFTKPNSTLLFKMADVVDEVIMDSDENEEILPKTTEELAEAKKETGNRLYKIKNYRSALQYYNEAIELCPEQASYYGNLTACLMMLARYDEALKNARKSVQLDPNFIKGYVRIAKCGIALGDLVTANAAIEKIRELQPNDETVIASEIKSMEKLKQFENEYIKAYDKGDFRKVVYCMDRCLDEAPTCNRYKLIKAECLAFLGRFAEAQEIANSILRMNKGDAEAIYVRGICLYYEDNIDAALQHFQQVLRFAPDHAKAMISYKKAKALRVKKEEGNDAYKNCRFQEAVRLYTEALEIDPLNKKTNAKLYFNRATALTRLAKTTEAISDCTAALKLDEGYLKALLRRAKCYTDVGEYEDAVRDYEKAYKLDKSKENKCLLENAKVALKRSKRKDYYKILGVTRGAGDDEIKRAYKKRALIHHPDRHANASEEERKEQEKKFKELGEAYGVLSDPKKKARYDNGQDLDGFEGAASDIDPSQVFQTFFNGHGGGQEFSFGGYPGTFSFQFG</sequence>
<dbReference type="SUPFAM" id="SSF48452">
    <property type="entry name" value="TPR-like"/>
    <property type="match status" value="2"/>
</dbReference>
<dbReference type="InterPro" id="IPR001623">
    <property type="entry name" value="DnaJ_domain"/>
</dbReference>
<keyword evidence="3" id="KW-0143">Chaperone</keyword>
<dbReference type="InterPro" id="IPR036869">
    <property type="entry name" value="J_dom_sf"/>
</dbReference>
<proteinExistence type="predicted"/>
<dbReference type="PANTHER" id="PTHR45188:SF2">
    <property type="entry name" value="DNAJ HOMOLOG SUBFAMILY C MEMBER 7"/>
    <property type="match status" value="1"/>
</dbReference>
<dbReference type="InterPro" id="IPR019734">
    <property type="entry name" value="TPR_rpt"/>
</dbReference>
<dbReference type="SMART" id="SM00028">
    <property type="entry name" value="TPR"/>
    <property type="match status" value="8"/>
</dbReference>